<dbReference type="eggNOG" id="KOG1192">
    <property type="taxonomic scope" value="Eukaryota"/>
</dbReference>
<dbReference type="PANTHER" id="PTHR48048">
    <property type="entry name" value="GLYCOSYLTRANSFERASE"/>
    <property type="match status" value="1"/>
</dbReference>
<dbReference type="EnsemblPlants" id="LPERR09G10530.1">
    <property type="protein sequence ID" value="LPERR09G10530.1"/>
    <property type="gene ID" value="LPERR09G10530"/>
</dbReference>
<dbReference type="AlphaFoldDB" id="A0A0D9XEZ5"/>
<dbReference type="Proteomes" id="UP000032180">
    <property type="component" value="Chromosome 9"/>
</dbReference>
<dbReference type="CDD" id="cd03784">
    <property type="entry name" value="GT1_Gtf-like"/>
    <property type="match status" value="1"/>
</dbReference>
<evidence type="ECO:0000256" key="3">
    <source>
        <dbReference type="RuleBase" id="RU003718"/>
    </source>
</evidence>
<proteinExistence type="inferred from homology"/>
<evidence type="ECO:0000256" key="1">
    <source>
        <dbReference type="ARBA" id="ARBA00009995"/>
    </source>
</evidence>
<dbReference type="PANTHER" id="PTHR48048:SF92">
    <property type="entry name" value="OS01G0869400 PROTEIN"/>
    <property type="match status" value="1"/>
</dbReference>
<keyword evidence="3" id="KW-0328">Glycosyltransferase</keyword>
<reference evidence="6" key="2">
    <citation type="submission" date="2013-12" db="EMBL/GenBank/DDBJ databases">
        <authorList>
            <person name="Yu Y."/>
            <person name="Lee S."/>
            <person name="de Baynast K."/>
            <person name="Wissotski M."/>
            <person name="Liu L."/>
            <person name="Talag J."/>
            <person name="Goicoechea J."/>
            <person name="Angelova A."/>
            <person name="Jetty R."/>
            <person name="Kudrna D."/>
            <person name="Golser W."/>
            <person name="Rivera L."/>
            <person name="Zhang J."/>
            <person name="Wing R."/>
        </authorList>
    </citation>
    <scope>NUCLEOTIDE SEQUENCE</scope>
</reference>
<dbReference type="PROSITE" id="PS00375">
    <property type="entry name" value="UDPGT"/>
    <property type="match status" value="1"/>
</dbReference>
<protein>
    <recommendedName>
        <fullName evidence="4">Glycosyltransferase</fullName>
        <ecNumber evidence="4">2.4.1.-</ecNumber>
    </recommendedName>
</protein>
<evidence type="ECO:0000256" key="2">
    <source>
        <dbReference type="ARBA" id="ARBA00022679"/>
    </source>
</evidence>
<evidence type="ECO:0000256" key="4">
    <source>
        <dbReference type="RuleBase" id="RU362057"/>
    </source>
</evidence>
<dbReference type="Pfam" id="PF00201">
    <property type="entry name" value="UDPGT"/>
    <property type="match status" value="1"/>
</dbReference>
<keyword evidence="2 3" id="KW-0808">Transferase</keyword>
<reference evidence="5 6" key="1">
    <citation type="submission" date="2012-08" db="EMBL/GenBank/DDBJ databases">
        <title>Oryza genome evolution.</title>
        <authorList>
            <person name="Wing R.A."/>
        </authorList>
    </citation>
    <scope>NUCLEOTIDE SEQUENCE</scope>
</reference>
<keyword evidence="6" id="KW-1185">Reference proteome</keyword>
<dbReference type="GO" id="GO:0035251">
    <property type="term" value="F:UDP-glucosyltransferase activity"/>
    <property type="evidence" value="ECO:0007669"/>
    <property type="project" value="InterPro"/>
</dbReference>
<dbReference type="FunFam" id="3.40.50.2000:FF:000056">
    <property type="entry name" value="Glycosyltransferase"/>
    <property type="match status" value="1"/>
</dbReference>
<dbReference type="InterPro" id="IPR050481">
    <property type="entry name" value="UDP-glycosyltransf_plant"/>
</dbReference>
<dbReference type="Gramene" id="LPERR09G10530.1">
    <property type="protein sequence ID" value="LPERR09G10530.1"/>
    <property type="gene ID" value="LPERR09G10530"/>
</dbReference>
<organism evidence="5 6">
    <name type="scientific">Leersia perrieri</name>
    <dbReference type="NCBI Taxonomy" id="77586"/>
    <lineage>
        <taxon>Eukaryota</taxon>
        <taxon>Viridiplantae</taxon>
        <taxon>Streptophyta</taxon>
        <taxon>Embryophyta</taxon>
        <taxon>Tracheophyta</taxon>
        <taxon>Spermatophyta</taxon>
        <taxon>Magnoliopsida</taxon>
        <taxon>Liliopsida</taxon>
        <taxon>Poales</taxon>
        <taxon>Poaceae</taxon>
        <taxon>BOP clade</taxon>
        <taxon>Oryzoideae</taxon>
        <taxon>Oryzeae</taxon>
        <taxon>Oryzinae</taxon>
        <taxon>Leersia</taxon>
    </lineage>
</organism>
<evidence type="ECO:0000313" key="6">
    <source>
        <dbReference type="Proteomes" id="UP000032180"/>
    </source>
</evidence>
<dbReference type="InterPro" id="IPR035595">
    <property type="entry name" value="UDP_glycos_trans_CS"/>
</dbReference>
<accession>A0A0D9XEZ5</accession>
<dbReference type="Gene3D" id="3.40.50.2000">
    <property type="entry name" value="Glycogen Phosphorylase B"/>
    <property type="match status" value="2"/>
</dbReference>
<sequence length="478" mass="51610">MKTVVLYPGLAVSHFTPMMELAGVFLDHGYAVAVALINPSIKQDDAAFTAAVGRAISTKTSNFSFHILPQITNPPSLAFDDGDFFANYFDVTRRNNDHLHDFLLSIQPSRLHAVVVDTSCGFAIEAVRKLGSAAVPVYQFYPSDAGALAVRLQIPSIRGRRVGEGSDPVVFLGVPPLPACHVTDLHGRSVIEVDDELEGMMVAGARIMAEFDGIVINTCVSMEGRSLRALADPRCCPDGVVFPPVYAVGPLVNGEGTVAVDQTSSSVRHECLVWLDGQPDCSVVFLCFGSIAGVDGRVGGTHVERQVREIAGGLEKSGHRFMWVVRDAVLPEGFLERTIDRGLVVNGWVPQSSVLRHHATGAFVTHCGWNSALEGVTAGVPMLCWPMYAEQRINKVIVAEEMGVGVEMEGWLDGLVTAEEVESKVRLVMESEHGRKLRERVEAHQEAAAMAWKDDGSSHAAFAKLLSDIDKAHGKSSS</sequence>
<dbReference type="SUPFAM" id="SSF53756">
    <property type="entry name" value="UDP-Glycosyltransferase/glycogen phosphorylase"/>
    <property type="match status" value="1"/>
</dbReference>
<comment type="similarity">
    <text evidence="1 3">Belongs to the UDP-glycosyltransferase family.</text>
</comment>
<reference evidence="5" key="3">
    <citation type="submission" date="2015-04" db="UniProtKB">
        <authorList>
            <consortium name="EnsemblPlants"/>
        </authorList>
    </citation>
    <scope>IDENTIFICATION</scope>
</reference>
<name>A0A0D9XEZ5_9ORYZ</name>
<dbReference type="InterPro" id="IPR002213">
    <property type="entry name" value="UDP_glucos_trans"/>
</dbReference>
<dbReference type="EC" id="2.4.1.-" evidence="4"/>
<dbReference type="HOGENOM" id="CLU_001724_3_2_1"/>
<evidence type="ECO:0000313" key="5">
    <source>
        <dbReference type="EnsemblPlants" id="LPERR09G10530.1"/>
    </source>
</evidence>